<dbReference type="EMBL" id="JABSTU010000002">
    <property type="protein sequence ID" value="KAH8036709.1"/>
    <property type="molecule type" value="Genomic_DNA"/>
</dbReference>
<evidence type="ECO:0000256" key="1">
    <source>
        <dbReference type="SAM" id="MobiDB-lite"/>
    </source>
</evidence>
<accession>A0A9J6ERF3</accession>
<dbReference type="AlphaFoldDB" id="A0A9J6ERF3"/>
<evidence type="ECO:0000313" key="2">
    <source>
        <dbReference type="EMBL" id="KAH8036709.1"/>
    </source>
</evidence>
<sequence length="128" mass="14392">MRRCFYADSVFGSTVAAAATFAWRKEMSRKRPHPCNDESCEFMPISKKINNLRIRVNSHDTVDEDTSSSGGSCPDHAPLASMLSNGVDNPHYGAINRLLYEAHMQRQQRLLSASHQRHPEHCPGPSRL</sequence>
<gene>
    <name evidence="2" type="ORF">HPB51_004093</name>
</gene>
<proteinExistence type="predicted"/>
<name>A0A9J6ERF3_RHIMP</name>
<protein>
    <submittedName>
        <fullName evidence="2">Uncharacterized protein</fullName>
    </submittedName>
</protein>
<comment type="caution">
    <text evidence="2">The sequence shown here is derived from an EMBL/GenBank/DDBJ whole genome shotgun (WGS) entry which is preliminary data.</text>
</comment>
<dbReference type="Proteomes" id="UP000821866">
    <property type="component" value="Chromosome 10"/>
</dbReference>
<reference evidence="2" key="2">
    <citation type="submission" date="2021-09" db="EMBL/GenBank/DDBJ databases">
        <authorList>
            <person name="Jia N."/>
            <person name="Wang J."/>
            <person name="Shi W."/>
            <person name="Du L."/>
            <person name="Sun Y."/>
            <person name="Zhan W."/>
            <person name="Jiang J."/>
            <person name="Wang Q."/>
            <person name="Zhang B."/>
            <person name="Ji P."/>
            <person name="Sakyi L.B."/>
            <person name="Cui X."/>
            <person name="Yuan T."/>
            <person name="Jiang B."/>
            <person name="Yang W."/>
            <person name="Lam T.T.-Y."/>
            <person name="Chang Q."/>
            <person name="Ding S."/>
            <person name="Wang X."/>
            <person name="Zhu J."/>
            <person name="Ruan X."/>
            <person name="Zhao L."/>
            <person name="Wei J."/>
            <person name="Que T."/>
            <person name="Du C."/>
            <person name="Cheng J."/>
            <person name="Dai P."/>
            <person name="Han X."/>
            <person name="Huang E."/>
            <person name="Gao Y."/>
            <person name="Liu J."/>
            <person name="Shao H."/>
            <person name="Ye R."/>
            <person name="Li L."/>
            <person name="Wei W."/>
            <person name="Wang X."/>
            <person name="Wang C."/>
            <person name="Huo Q."/>
            <person name="Li W."/>
            <person name="Guo W."/>
            <person name="Chen H."/>
            <person name="Chen S."/>
            <person name="Zhou L."/>
            <person name="Zhou L."/>
            <person name="Ni X."/>
            <person name="Tian J."/>
            <person name="Zhou Y."/>
            <person name="Sheng Y."/>
            <person name="Liu T."/>
            <person name="Pan Y."/>
            <person name="Xia L."/>
            <person name="Li J."/>
            <person name="Zhao F."/>
            <person name="Cao W."/>
        </authorList>
    </citation>
    <scope>NUCLEOTIDE SEQUENCE</scope>
    <source>
        <strain evidence="2">Rmic-2018</strain>
        <tissue evidence="2">Larvae</tissue>
    </source>
</reference>
<organism evidence="2 3">
    <name type="scientific">Rhipicephalus microplus</name>
    <name type="common">Cattle tick</name>
    <name type="synonym">Boophilus microplus</name>
    <dbReference type="NCBI Taxonomy" id="6941"/>
    <lineage>
        <taxon>Eukaryota</taxon>
        <taxon>Metazoa</taxon>
        <taxon>Ecdysozoa</taxon>
        <taxon>Arthropoda</taxon>
        <taxon>Chelicerata</taxon>
        <taxon>Arachnida</taxon>
        <taxon>Acari</taxon>
        <taxon>Parasitiformes</taxon>
        <taxon>Ixodida</taxon>
        <taxon>Ixodoidea</taxon>
        <taxon>Ixodidae</taxon>
        <taxon>Rhipicephalinae</taxon>
        <taxon>Rhipicephalus</taxon>
        <taxon>Boophilus</taxon>
    </lineage>
</organism>
<evidence type="ECO:0000313" key="3">
    <source>
        <dbReference type="Proteomes" id="UP000821866"/>
    </source>
</evidence>
<reference evidence="2" key="1">
    <citation type="journal article" date="2020" name="Cell">
        <title>Large-Scale Comparative Analyses of Tick Genomes Elucidate Their Genetic Diversity and Vector Capacities.</title>
        <authorList>
            <consortium name="Tick Genome and Microbiome Consortium (TIGMIC)"/>
            <person name="Jia N."/>
            <person name="Wang J."/>
            <person name="Shi W."/>
            <person name="Du L."/>
            <person name="Sun Y."/>
            <person name="Zhan W."/>
            <person name="Jiang J.F."/>
            <person name="Wang Q."/>
            <person name="Zhang B."/>
            <person name="Ji P."/>
            <person name="Bell-Sakyi L."/>
            <person name="Cui X.M."/>
            <person name="Yuan T.T."/>
            <person name="Jiang B.G."/>
            <person name="Yang W.F."/>
            <person name="Lam T.T."/>
            <person name="Chang Q.C."/>
            <person name="Ding S.J."/>
            <person name="Wang X.J."/>
            <person name="Zhu J.G."/>
            <person name="Ruan X.D."/>
            <person name="Zhao L."/>
            <person name="Wei J.T."/>
            <person name="Ye R.Z."/>
            <person name="Que T.C."/>
            <person name="Du C.H."/>
            <person name="Zhou Y.H."/>
            <person name="Cheng J.X."/>
            <person name="Dai P.F."/>
            <person name="Guo W.B."/>
            <person name="Han X.H."/>
            <person name="Huang E.J."/>
            <person name="Li L.F."/>
            <person name="Wei W."/>
            <person name="Gao Y.C."/>
            <person name="Liu J.Z."/>
            <person name="Shao H.Z."/>
            <person name="Wang X."/>
            <person name="Wang C.C."/>
            <person name="Yang T.C."/>
            <person name="Huo Q.B."/>
            <person name="Li W."/>
            <person name="Chen H.Y."/>
            <person name="Chen S.E."/>
            <person name="Zhou L.G."/>
            <person name="Ni X.B."/>
            <person name="Tian J.H."/>
            <person name="Sheng Y."/>
            <person name="Liu T."/>
            <person name="Pan Y.S."/>
            <person name="Xia L.Y."/>
            <person name="Li J."/>
            <person name="Zhao F."/>
            <person name="Cao W.C."/>
        </authorList>
    </citation>
    <scope>NUCLEOTIDE SEQUENCE</scope>
    <source>
        <strain evidence="2">Rmic-2018</strain>
    </source>
</reference>
<keyword evidence="3" id="KW-1185">Reference proteome</keyword>
<dbReference type="VEuPathDB" id="VectorBase:LOC119180026"/>
<feature type="region of interest" description="Disordered" evidence="1">
    <location>
        <begin position="109"/>
        <end position="128"/>
    </location>
</feature>